<gene>
    <name evidence="5" type="ORF">CRG98_001692</name>
</gene>
<dbReference type="GO" id="GO:0019722">
    <property type="term" value="P:calcium-mediated signaling"/>
    <property type="evidence" value="ECO:0007669"/>
    <property type="project" value="UniProtKB-UniRule"/>
</dbReference>
<keyword evidence="6" id="KW-1185">Reference proteome</keyword>
<protein>
    <recommendedName>
        <fullName evidence="3">Calcineurin B-like protein</fullName>
    </recommendedName>
</protein>
<comment type="caution">
    <text evidence="5">The sequence shown here is derived from an EMBL/GenBank/DDBJ whole genome shotgun (WGS) entry which is preliminary data.</text>
</comment>
<dbReference type="STRING" id="22663.A0A2I0LB35"/>
<evidence type="ECO:0000256" key="2">
    <source>
        <dbReference type="ARBA" id="ARBA00023774"/>
    </source>
</evidence>
<dbReference type="Pfam" id="PF13202">
    <property type="entry name" value="EF-hand_5"/>
    <property type="match status" value="1"/>
</dbReference>
<dbReference type="GO" id="GO:0005509">
    <property type="term" value="F:calcium ion binding"/>
    <property type="evidence" value="ECO:0007669"/>
    <property type="project" value="UniProtKB-UniRule"/>
</dbReference>
<name>A0A2I0LB35_PUNGR</name>
<dbReference type="Pfam" id="PF13499">
    <property type="entry name" value="EF-hand_7"/>
    <property type="match status" value="1"/>
</dbReference>
<evidence type="ECO:0000313" key="6">
    <source>
        <dbReference type="Proteomes" id="UP000233551"/>
    </source>
</evidence>
<keyword evidence="3" id="KW-0479">Metal-binding</keyword>
<evidence type="ECO:0000256" key="3">
    <source>
        <dbReference type="RuleBase" id="RU369080"/>
    </source>
</evidence>
<dbReference type="InterPro" id="IPR002048">
    <property type="entry name" value="EF_hand_dom"/>
</dbReference>
<organism evidence="5 6">
    <name type="scientific">Punica granatum</name>
    <name type="common">Pomegranate</name>
    <dbReference type="NCBI Taxonomy" id="22663"/>
    <lineage>
        <taxon>Eukaryota</taxon>
        <taxon>Viridiplantae</taxon>
        <taxon>Streptophyta</taxon>
        <taxon>Embryophyta</taxon>
        <taxon>Tracheophyta</taxon>
        <taxon>Spermatophyta</taxon>
        <taxon>Magnoliopsida</taxon>
        <taxon>eudicotyledons</taxon>
        <taxon>Gunneridae</taxon>
        <taxon>Pentapetalae</taxon>
        <taxon>rosids</taxon>
        <taxon>malvids</taxon>
        <taxon>Myrtales</taxon>
        <taxon>Lythraceae</taxon>
        <taxon>Punica</taxon>
    </lineage>
</organism>
<evidence type="ECO:0000259" key="4">
    <source>
        <dbReference type="PROSITE" id="PS50222"/>
    </source>
</evidence>
<keyword evidence="1 3" id="KW-0677">Repeat</keyword>
<reference evidence="5 6" key="1">
    <citation type="submission" date="2017-11" db="EMBL/GenBank/DDBJ databases">
        <title>De-novo sequencing of pomegranate (Punica granatum L.) genome.</title>
        <authorList>
            <person name="Akparov Z."/>
            <person name="Amiraslanov A."/>
            <person name="Hajiyeva S."/>
            <person name="Abbasov M."/>
            <person name="Kaur K."/>
            <person name="Hamwieh A."/>
            <person name="Solovyev V."/>
            <person name="Salamov A."/>
            <person name="Braich B."/>
            <person name="Kosarev P."/>
            <person name="Mahmoud A."/>
            <person name="Hajiyev E."/>
            <person name="Babayeva S."/>
            <person name="Izzatullayeva V."/>
            <person name="Mammadov A."/>
            <person name="Mammadov A."/>
            <person name="Sharifova S."/>
            <person name="Ojaghi J."/>
            <person name="Eynullazada K."/>
            <person name="Bayramov B."/>
            <person name="Abdulazimova A."/>
            <person name="Shahmuradov I."/>
        </authorList>
    </citation>
    <scope>NUCLEOTIDE SEQUENCE [LARGE SCALE GENOMIC DNA]</scope>
    <source>
        <strain evidence="6">cv. AG2017</strain>
        <tissue evidence="5">Leaf</tissue>
    </source>
</reference>
<dbReference type="PRINTS" id="PR00450">
    <property type="entry name" value="RECOVERIN"/>
</dbReference>
<keyword evidence="3" id="KW-0106">Calcium</keyword>
<feature type="domain" description="EF-hand" evidence="4">
    <location>
        <begin position="65"/>
        <end position="100"/>
    </location>
</feature>
<dbReference type="GO" id="GO:0016020">
    <property type="term" value="C:membrane"/>
    <property type="evidence" value="ECO:0007669"/>
    <property type="project" value="UniProtKB-SubCell"/>
</dbReference>
<dbReference type="Gene3D" id="1.10.238.10">
    <property type="entry name" value="EF-hand"/>
    <property type="match status" value="1"/>
</dbReference>
<dbReference type="PANTHER" id="PTHR23056:SF108">
    <property type="entry name" value="CALCINEURIN B-LIKE PROTEIN 5"/>
    <property type="match status" value="1"/>
</dbReference>
<dbReference type="SMART" id="SM00054">
    <property type="entry name" value="EFh"/>
    <property type="match status" value="3"/>
</dbReference>
<dbReference type="EMBL" id="PGOL01000068">
    <property type="protein sequence ID" value="PKI77900.1"/>
    <property type="molecule type" value="Genomic_DNA"/>
</dbReference>
<comment type="similarity">
    <text evidence="2 3">Belongs to the calcineurin regulatory subunit family.</text>
</comment>
<dbReference type="CDD" id="cd00051">
    <property type="entry name" value="EFh"/>
    <property type="match status" value="1"/>
</dbReference>
<proteinExistence type="inferred from homology"/>
<dbReference type="SUPFAM" id="SSF47473">
    <property type="entry name" value="EF-hand"/>
    <property type="match status" value="1"/>
</dbReference>
<evidence type="ECO:0000256" key="1">
    <source>
        <dbReference type="ARBA" id="ARBA00022737"/>
    </source>
</evidence>
<comment type="function">
    <text evidence="3">Acts as a calcium sensor. CBL proteins interact with CIPK serine-threonine protein kinases. Binding of a CBL protein to the regulatory NAF domain of a CIPK protein lead to the activation of the kinase in a calcium-dependent manner.</text>
</comment>
<feature type="domain" description="EF-hand" evidence="4">
    <location>
        <begin position="146"/>
        <end position="181"/>
    </location>
</feature>
<dbReference type="FunFam" id="1.10.238.10:FF:000073">
    <property type="entry name" value="calcineurin B-like protein 3"/>
    <property type="match status" value="1"/>
</dbReference>
<dbReference type="InterPro" id="IPR045198">
    <property type="entry name" value="CNBL1-10"/>
</dbReference>
<dbReference type="AlphaFoldDB" id="A0A2I0LB35"/>
<dbReference type="PANTHER" id="PTHR23056">
    <property type="entry name" value="CALCINEURIN B"/>
    <property type="match status" value="1"/>
</dbReference>
<sequence length="213" mass="24501">MGCVWGKQTLEHQNFALLAAQTCCFSETDIEALYVLFKKLSSSLVDDGLISKDELQLGLFKSRKKQSLFADRIFKLFDYKQDGVIEFQEFVRSLSVFHPAAPQEEKAIFAFKLYDTWETGFIERDEVRELISALLEESDLVFPSDIIETIINKTFEDADSKRDGKIDIEEWKQFVTRNPSVLKNMTIPHLKDITTAFPSFVVKPEIEDDPNIS</sequence>
<keyword evidence="3" id="KW-0472">Membrane</keyword>
<dbReference type="InterPro" id="IPR011992">
    <property type="entry name" value="EF-hand-dom_pair"/>
</dbReference>
<comment type="subunit">
    <text evidence="3">Homodimer. Interacts with CIPK.</text>
</comment>
<evidence type="ECO:0000313" key="5">
    <source>
        <dbReference type="EMBL" id="PKI77900.1"/>
    </source>
</evidence>
<dbReference type="GO" id="GO:0019900">
    <property type="term" value="F:kinase binding"/>
    <property type="evidence" value="ECO:0007669"/>
    <property type="project" value="UniProtKB-UniRule"/>
</dbReference>
<dbReference type="Proteomes" id="UP000233551">
    <property type="component" value="Unassembled WGS sequence"/>
</dbReference>
<comment type="subcellular location">
    <subcellularLocation>
        <location evidence="3">Membrane</location>
    </subcellularLocation>
</comment>
<dbReference type="PROSITE" id="PS50222">
    <property type="entry name" value="EF_HAND_2"/>
    <property type="match status" value="3"/>
</dbReference>
<accession>A0A2I0LB35</accession>
<feature type="domain" description="EF-hand" evidence="4">
    <location>
        <begin position="102"/>
        <end position="137"/>
    </location>
</feature>